<protein>
    <submittedName>
        <fullName evidence="2">Uncharacterized protein</fullName>
    </submittedName>
</protein>
<sequence>MISILPYSGRGCIKFLGPLYISMASISFTAHPFQSLLYNLKYKYHTIDSLDPPRGRVLHF</sequence>
<reference evidence="2 3" key="1">
    <citation type="submission" date="2018-07" db="EMBL/GenBank/DDBJ databases">
        <title>The genomes of Aspergillus section Nigri reveals drivers in fungal speciation.</title>
        <authorList>
            <consortium name="DOE Joint Genome Institute"/>
            <person name="Vesth T.C."/>
            <person name="Nybo J."/>
            <person name="Theobald S."/>
            <person name="Brandl J."/>
            <person name="Frisvad J.C."/>
            <person name="Nielsen K.F."/>
            <person name="Lyhne E.K."/>
            <person name="Kogle M.E."/>
            <person name="Kuo A."/>
            <person name="Riley R."/>
            <person name="Clum A."/>
            <person name="Nolan M."/>
            <person name="Lipzen A."/>
            <person name="Salamov A."/>
            <person name="Henrissat B."/>
            <person name="Wiebenga A."/>
            <person name="De vries R.P."/>
            <person name="Grigoriev I.V."/>
            <person name="Mortensen U.H."/>
            <person name="Andersen M.R."/>
            <person name="Baker S.E."/>
        </authorList>
    </citation>
    <scope>NUCLEOTIDE SEQUENCE [LARGE SCALE GENOMIC DNA]</scope>
    <source>
        <strain evidence="2 3">CBS 139.54b</strain>
    </source>
</reference>
<dbReference type="GeneID" id="38134139"/>
<accession>A0A3F3Q775</accession>
<dbReference type="AlphaFoldDB" id="A0A3F3Q775"/>
<gene>
    <name evidence="2" type="ORF">BDQ94DRAFT_141254</name>
</gene>
<keyword evidence="1" id="KW-0812">Transmembrane</keyword>
<keyword evidence="1" id="KW-0472">Membrane</keyword>
<evidence type="ECO:0000313" key="2">
    <source>
        <dbReference type="EMBL" id="RDH34969.1"/>
    </source>
</evidence>
<dbReference type="EMBL" id="KZ852042">
    <property type="protein sequence ID" value="RDH34969.1"/>
    <property type="molecule type" value="Genomic_DNA"/>
</dbReference>
<name>A0A3F3Q775_9EURO</name>
<evidence type="ECO:0000313" key="3">
    <source>
        <dbReference type="Proteomes" id="UP000253729"/>
    </source>
</evidence>
<proteinExistence type="predicted"/>
<dbReference type="RefSeq" id="XP_026627991.1">
    <property type="nucleotide sequence ID" value="XM_026765783.1"/>
</dbReference>
<organism evidence="2 3">
    <name type="scientific">Aspergillus welwitschiae</name>
    <dbReference type="NCBI Taxonomy" id="1341132"/>
    <lineage>
        <taxon>Eukaryota</taxon>
        <taxon>Fungi</taxon>
        <taxon>Dikarya</taxon>
        <taxon>Ascomycota</taxon>
        <taxon>Pezizomycotina</taxon>
        <taxon>Eurotiomycetes</taxon>
        <taxon>Eurotiomycetidae</taxon>
        <taxon>Eurotiales</taxon>
        <taxon>Aspergillaceae</taxon>
        <taxon>Aspergillus</taxon>
        <taxon>Aspergillus subgen. Circumdati</taxon>
    </lineage>
</organism>
<evidence type="ECO:0000256" key="1">
    <source>
        <dbReference type="SAM" id="Phobius"/>
    </source>
</evidence>
<keyword evidence="1" id="KW-1133">Transmembrane helix</keyword>
<keyword evidence="3" id="KW-1185">Reference proteome</keyword>
<feature type="transmembrane region" description="Helical" evidence="1">
    <location>
        <begin position="12"/>
        <end position="33"/>
    </location>
</feature>
<dbReference type="Proteomes" id="UP000253729">
    <property type="component" value="Unassembled WGS sequence"/>
</dbReference>